<accession>A0AAD9U255</accession>
<evidence type="ECO:0000256" key="1">
    <source>
        <dbReference type="SAM" id="MobiDB-lite"/>
    </source>
</evidence>
<dbReference type="InterPro" id="IPR018289">
    <property type="entry name" value="MULE_transposase_dom"/>
</dbReference>
<proteinExistence type="predicted"/>
<evidence type="ECO:0000313" key="4">
    <source>
        <dbReference type="Proteomes" id="UP001280121"/>
    </source>
</evidence>
<organism evidence="3 4">
    <name type="scientific">Dipteronia dyeriana</name>
    <dbReference type="NCBI Taxonomy" id="168575"/>
    <lineage>
        <taxon>Eukaryota</taxon>
        <taxon>Viridiplantae</taxon>
        <taxon>Streptophyta</taxon>
        <taxon>Embryophyta</taxon>
        <taxon>Tracheophyta</taxon>
        <taxon>Spermatophyta</taxon>
        <taxon>Magnoliopsida</taxon>
        <taxon>eudicotyledons</taxon>
        <taxon>Gunneridae</taxon>
        <taxon>Pentapetalae</taxon>
        <taxon>rosids</taxon>
        <taxon>malvids</taxon>
        <taxon>Sapindales</taxon>
        <taxon>Sapindaceae</taxon>
        <taxon>Hippocastanoideae</taxon>
        <taxon>Acereae</taxon>
        <taxon>Dipteronia</taxon>
    </lineage>
</organism>
<name>A0AAD9U255_9ROSI</name>
<evidence type="ECO:0000259" key="2">
    <source>
        <dbReference type="Pfam" id="PF10551"/>
    </source>
</evidence>
<feature type="compositionally biased region" description="Basic and acidic residues" evidence="1">
    <location>
        <begin position="42"/>
        <end position="51"/>
    </location>
</feature>
<reference evidence="3" key="1">
    <citation type="journal article" date="2023" name="Plant J.">
        <title>Genome sequences and population genomics provide insights into the demographic history, inbreeding, and mutation load of two 'living fossil' tree species of Dipteronia.</title>
        <authorList>
            <person name="Feng Y."/>
            <person name="Comes H.P."/>
            <person name="Chen J."/>
            <person name="Zhu S."/>
            <person name="Lu R."/>
            <person name="Zhang X."/>
            <person name="Li P."/>
            <person name="Qiu J."/>
            <person name="Olsen K.M."/>
            <person name="Qiu Y."/>
        </authorList>
    </citation>
    <scope>NUCLEOTIDE SEQUENCE</scope>
    <source>
        <strain evidence="3">KIB01</strain>
    </source>
</reference>
<dbReference type="EMBL" id="JANJYI010000006">
    <property type="protein sequence ID" value="KAK2646182.1"/>
    <property type="molecule type" value="Genomic_DNA"/>
</dbReference>
<dbReference type="Proteomes" id="UP001280121">
    <property type="component" value="Unassembled WGS sequence"/>
</dbReference>
<feature type="compositionally biased region" description="Acidic residues" evidence="1">
    <location>
        <begin position="52"/>
        <end position="61"/>
    </location>
</feature>
<protein>
    <recommendedName>
        <fullName evidence="2">MULE transposase domain-containing protein</fullName>
    </recommendedName>
</protein>
<sequence>MSDDDVQFVIILKEKVWAAIDVEFVNKHDFRPPANPIYESNDTSRRSKTNDTEDESGDDDGGQAKIEDGTEERGVVGSVIYINGTHLKARTRSVLLVAVCNEENKMIYPFAFGFADYECTESWTWFLKKLHKLIQYPDRVMLVLNRHNGIINAKEAVFLDASHKICAYHLIQNLKRFCKQRDDVIWLYYHAIVAYRIEEFDLAMAKLKETYRKVYDELLGTG</sequence>
<gene>
    <name evidence="3" type="ORF">Ddye_021377</name>
</gene>
<dbReference type="PANTHER" id="PTHR31973:SF195">
    <property type="entry name" value="MUDR FAMILY TRANSPOSASE"/>
    <property type="match status" value="1"/>
</dbReference>
<feature type="region of interest" description="Disordered" evidence="1">
    <location>
        <begin position="35"/>
        <end position="68"/>
    </location>
</feature>
<dbReference type="PANTHER" id="PTHR31973">
    <property type="entry name" value="POLYPROTEIN, PUTATIVE-RELATED"/>
    <property type="match status" value="1"/>
</dbReference>
<comment type="caution">
    <text evidence="3">The sequence shown here is derived from an EMBL/GenBank/DDBJ whole genome shotgun (WGS) entry which is preliminary data.</text>
</comment>
<evidence type="ECO:0000313" key="3">
    <source>
        <dbReference type="EMBL" id="KAK2646182.1"/>
    </source>
</evidence>
<dbReference type="Pfam" id="PF10551">
    <property type="entry name" value="MULE"/>
    <property type="match status" value="1"/>
</dbReference>
<dbReference type="AlphaFoldDB" id="A0AAD9U255"/>
<feature type="domain" description="MULE transposase" evidence="2">
    <location>
        <begin position="79"/>
        <end position="173"/>
    </location>
</feature>
<keyword evidence="4" id="KW-1185">Reference proteome</keyword>